<dbReference type="STRING" id="4829.A0A168QS17"/>
<dbReference type="SUPFAM" id="SSF48452">
    <property type="entry name" value="TPR-like"/>
    <property type="match status" value="1"/>
</dbReference>
<evidence type="ECO:0000256" key="8">
    <source>
        <dbReference type="ARBA" id="ARBA00044543"/>
    </source>
</evidence>
<dbReference type="EC" id="2.3.2.27" evidence="2"/>
<dbReference type="PANTHER" id="PTHR46803">
    <property type="entry name" value="E3 UBIQUITIN-PROTEIN LIGASE CHIP"/>
    <property type="match status" value="1"/>
</dbReference>
<dbReference type="GO" id="GO:0006515">
    <property type="term" value="P:protein quality control for misfolded or incompletely synthesized proteins"/>
    <property type="evidence" value="ECO:0007669"/>
    <property type="project" value="TreeGrafter"/>
</dbReference>
<dbReference type="Proteomes" id="UP000078561">
    <property type="component" value="Unassembled WGS sequence"/>
</dbReference>
<dbReference type="CDD" id="cd16654">
    <property type="entry name" value="RING-Ubox_CHIP"/>
    <property type="match status" value="1"/>
</dbReference>
<keyword evidence="4" id="KW-0677">Repeat</keyword>
<evidence type="ECO:0000259" key="9">
    <source>
        <dbReference type="PROSITE" id="PS51698"/>
    </source>
</evidence>
<dbReference type="EMBL" id="LT554468">
    <property type="protein sequence ID" value="SAM05430.1"/>
    <property type="molecule type" value="Genomic_DNA"/>
</dbReference>
<evidence type="ECO:0000313" key="11">
    <source>
        <dbReference type="Proteomes" id="UP000078561"/>
    </source>
</evidence>
<dbReference type="InterPro" id="IPR003613">
    <property type="entry name" value="Ubox_domain"/>
</dbReference>
<dbReference type="AlphaFoldDB" id="A0A168QS17"/>
<evidence type="ECO:0000256" key="5">
    <source>
        <dbReference type="ARBA" id="ARBA00022786"/>
    </source>
</evidence>
<evidence type="ECO:0000256" key="7">
    <source>
        <dbReference type="ARBA" id="ARBA00044534"/>
    </source>
</evidence>
<dbReference type="OrthoDB" id="629492at2759"/>
<dbReference type="GO" id="GO:0045862">
    <property type="term" value="P:positive regulation of proteolysis"/>
    <property type="evidence" value="ECO:0007669"/>
    <property type="project" value="TreeGrafter"/>
</dbReference>
<evidence type="ECO:0000256" key="6">
    <source>
        <dbReference type="ARBA" id="ARBA00022803"/>
    </source>
</evidence>
<evidence type="ECO:0000256" key="4">
    <source>
        <dbReference type="ARBA" id="ARBA00022737"/>
    </source>
</evidence>
<proteinExistence type="predicted"/>
<protein>
    <recommendedName>
        <fullName evidence="7">E3 ubiquitin-protein ligase CHIP</fullName>
        <ecNumber evidence="2">2.3.2.27</ecNumber>
    </recommendedName>
    <alternativeName>
        <fullName evidence="8">RING-type E3 ubiquitin transferase CHIP</fullName>
    </alternativeName>
</protein>
<organism evidence="10">
    <name type="scientific">Absidia glauca</name>
    <name type="common">Pin mould</name>
    <dbReference type="NCBI Taxonomy" id="4829"/>
    <lineage>
        <taxon>Eukaryota</taxon>
        <taxon>Fungi</taxon>
        <taxon>Fungi incertae sedis</taxon>
        <taxon>Mucoromycota</taxon>
        <taxon>Mucoromycotina</taxon>
        <taxon>Mucoromycetes</taxon>
        <taxon>Mucorales</taxon>
        <taxon>Cunninghamellaceae</taxon>
        <taxon>Absidia</taxon>
    </lineage>
</organism>
<feature type="domain" description="U-box" evidence="9">
    <location>
        <begin position="197"/>
        <end position="271"/>
    </location>
</feature>
<dbReference type="InterPro" id="IPR045202">
    <property type="entry name" value="CHIP_RING-Ubox"/>
</dbReference>
<dbReference type="InterPro" id="IPR019734">
    <property type="entry name" value="TPR_rpt"/>
</dbReference>
<dbReference type="Pfam" id="PF18391">
    <property type="entry name" value="CHIP_TPR_N"/>
    <property type="match status" value="1"/>
</dbReference>
<name>A0A168QS17_ABSGL</name>
<keyword evidence="6" id="KW-0802">TPR repeat</keyword>
<dbReference type="InterPro" id="IPR013083">
    <property type="entry name" value="Znf_RING/FYVE/PHD"/>
</dbReference>
<keyword evidence="5" id="KW-0833">Ubl conjugation pathway</keyword>
<dbReference type="PROSITE" id="PS51698">
    <property type="entry name" value="U_BOX"/>
    <property type="match status" value="1"/>
</dbReference>
<comment type="catalytic activity">
    <reaction evidence="1">
        <text>S-ubiquitinyl-[E2 ubiquitin-conjugating enzyme]-L-cysteine + [acceptor protein]-L-lysine = [E2 ubiquitin-conjugating enzyme]-L-cysteine + N(6)-ubiquitinyl-[acceptor protein]-L-lysine.</text>
        <dbReference type="EC" id="2.3.2.27"/>
    </reaction>
</comment>
<dbReference type="Gene3D" id="6.10.140.2020">
    <property type="match status" value="1"/>
</dbReference>
<keyword evidence="11" id="KW-1185">Reference proteome</keyword>
<dbReference type="GO" id="GO:0005737">
    <property type="term" value="C:cytoplasm"/>
    <property type="evidence" value="ECO:0007669"/>
    <property type="project" value="TreeGrafter"/>
</dbReference>
<dbReference type="InParanoid" id="A0A168QS17"/>
<dbReference type="GO" id="GO:0061630">
    <property type="term" value="F:ubiquitin protein ligase activity"/>
    <property type="evidence" value="ECO:0007669"/>
    <property type="project" value="UniProtKB-EC"/>
</dbReference>
<dbReference type="InterPro" id="IPR011990">
    <property type="entry name" value="TPR-like_helical_dom_sf"/>
</dbReference>
<dbReference type="PANTHER" id="PTHR46803:SF2">
    <property type="entry name" value="E3 UBIQUITIN-PROTEIN LIGASE CHIP"/>
    <property type="match status" value="1"/>
</dbReference>
<dbReference type="SMART" id="SM00028">
    <property type="entry name" value="TPR"/>
    <property type="match status" value="3"/>
</dbReference>
<dbReference type="Pfam" id="PF13181">
    <property type="entry name" value="TPR_8"/>
    <property type="match status" value="1"/>
</dbReference>
<dbReference type="InterPro" id="IPR041312">
    <property type="entry name" value="CHIP_TPR_N"/>
</dbReference>
<dbReference type="SMART" id="SM00504">
    <property type="entry name" value="Ubox"/>
    <property type="match status" value="1"/>
</dbReference>
<reference evidence="10" key="1">
    <citation type="submission" date="2016-04" db="EMBL/GenBank/DDBJ databases">
        <authorList>
            <person name="Evans L.H."/>
            <person name="Alamgir A."/>
            <person name="Owens N."/>
            <person name="Weber N.D."/>
            <person name="Virtaneva K."/>
            <person name="Barbian K."/>
            <person name="Babar A."/>
            <person name="Rosenke K."/>
        </authorList>
    </citation>
    <scope>NUCLEOTIDE SEQUENCE [LARGE SCALE GENOMIC DNA]</scope>
    <source>
        <strain evidence="10">CBS 101.48</strain>
    </source>
</reference>
<dbReference type="GO" id="GO:0051087">
    <property type="term" value="F:protein-folding chaperone binding"/>
    <property type="evidence" value="ECO:0007669"/>
    <property type="project" value="TreeGrafter"/>
</dbReference>
<dbReference type="Pfam" id="PF04564">
    <property type="entry name" value="U-box"/>
    <property type="match status" value="1"/>
</dbReference>
<evidence type="ECO:0000313" key="10">
    <source>
        <dbReference type="EMBL" id="SAM05430.1"/>
    </source>
</evidence>
<dbReference type="GO" id="GO:0071218">
    <property type="term" value="P:cellular response to misfolded protein"/>
    <property type="evidence" value="ECO:0007669"/>
    <property type="project" value="TreeGrafter"/>
</dbReference>
<dbReference type="OMA" id="WAGVEHD"/>
<dbReference type="GO" id="GO:0043161">
    <property type="term" value="P:proteasome-mediated ubiquitin-dependent protein catabolic process"/>
    <property type="evidence" value="ECO:0007669"/>
    <property type="project" value="TreeGrafter"/>
</dbReference>
<accession>A0A168QS17</accession>
<dbReference type="Pfam" id="PF00515">
    <property type="entry name" value="TPR_1"/>
    <property type="match status" value="1"/>
</dbReference>
<dbReference type="Gene3D" id="3.30.40.10">
    <property type="entry name" value="Zinc/RING finger domain, C3HC4 (zinc finger)"/>
    <property type="match status" value="1"/>
</dbReference>
<dbReference type="SUPFAM" id="SSF57850">
    <property type="entry name" value="RING/U-box"/>
    <property type="match status" value="1"/>
</dbReference>
<evidence type="ECO:0000256" key="2">
    <source>
        <dbReference type="ARBA" id="ARBA00012483"/>
    </source>
</evidence>
<evidence type="ECO:0000256" key="3">
    <source>
        <dbReference type="ARBA" id="ARBA00022679"/>
    </source>
</evidence>
<dbReference type="GO" id="GO:0000209">
    <property type="term" value="P:protein polyubiquitination"/>
    <property type="evidence" value="ECO:0007669"/>
    <property type="project" value="TreeGrafter"/>
</dbReference>
<gene>
    <name evidence="10" type="primary">ABSGL_11305.1 scaffold 12295</name>
</gene>
<dbReference type="Gene3D" id="1.25.40.10">
    <property type="entry name" value="Tetratricopeptide repeat domain"/>
    <property type="match status" value="1"/>
</dbReference>
<keyword evidence="3" id="KW-0808">Transferase</keyword>
<sequence length="297" mass="34519">MVNGEAETHKALGNKLFATHCYQDAIEEYTTAIIKDSTKCVYYTNRALCYSKLEKFDLAINDTRKAIELDNTSVKAYYLLGQALMEKKQYTEALAKLKIAYEHAMQQKVRYINDILQALLTARKKKWDGEEVKRLEREWELLRYVKGLVETERTKQLDEIVDKDDTEKVEEINYNSDERLAAIQEVFKQSQTHSRPPLPQAYLDPISFNVIHDPCITPDGITYERHSLLDHFSKNGHFDPITRSPCTEKDLIPNLSLRESIEDFLKDNGWAAGKLHETTSVYYCELILYPLDTFVDY</sequence>
<evidence type="ECO:0000256" key="1">
    <source>
        <dbReference type="ARBA" id="ARBA00000900"/>
    </source>
</evidence>